<feature type="region of interest" description="Disordered" evidence="2">
    <location>
        <begin position="200"/>
        <end position="259"/>
    </location>
</feature>
<protein>
    <recommendedName>
        <fullName evidence="3">MIT domain-containing protein</fullName>
    </recommendedName>
</protein>
<dbReference type="Pfam" id="PF04212">
    <property type="entry name" value="MIT"/>
    <property type="match status" value="1"/>
</dbReference>
<dbReference type="PANTHER" id="PTHR37327">
    <property type="entry name" value="CHROMOSOME 1, WHOLE GENOME SHOTGUN SEQUENCE"/>
    <property type="match status" value="1"/>
</dbReference>
<feature type="compositionally biased region" description="Polar residues" evidence="2">
    <location>
        <begin position="200"/>
        <end position="211"/>
    </location>
</feature>
<proteinExistence type="predicted"/>
<evidence type="ECO:0000256" key="2">
    <source>
        <dbReference type="SAM" id="MobiDB-lite"/>
    </source>
</evidence>
<feature type="region of interest" description="Disordered" evidence="2">
    <location>
        <begin position="1"/>
        <end position="32"/>
    </location>
</feature>
<dbReference type="EMBL" id="LUGH01000179">
    <property type="protein sequence ID" value="OBZ88049.1"/>
    <property type="molecule type" value="Genomic_DNA"/>
</dbReference>
<reference evidence="4 5" key="1">
    <citation type="submission" date="2016-03" db="EMBL/GenBank/DDBJ databases">
        <title>Choanephora cucurbitarum.</title>
        <authorList>
            <person name="Min B."/>
            <person name="Park H."/>
            <person name="Park J.-H."/>
            <person name="Shin H.-D."/>
            <person name="Choi I.-G."/>
        </authorList>
    </citation>
    <scope>NUCLEOTIDE SEQUENCE [LARGE SCALE GENOMIC DNA]</scope>
    <source>
        <strain evidence="4 5">KUS-F28377</strain>
    </source>
</reference>
<dbReference type="InParanoid" id="A0A1C7NH17"/>
<keyword evidence="1" id="KW-0175">Coiled coil</keyword>
<feature type="compositionally biased region" description="Polar residues" evidence="2">
    <location>
        <begin position="235"/>
        <end position="259"/>
    </location>
</feature>
<accession>A0A1C7NH17</accession>
<evidence type="ECO:0000259" key="3">
    <source>
        <dbReference type="Pfam" id="PF04212"/>
    </source>
</evidence>
<organism evidence="4 5">
    <name type="scientific">Choanephora cucurbitarum</name>
    <dbReference type="NCBI Taxonomy" id="101091"/>
    <lineage>
        <taxon>Eukaryota</taxon>
        <taxon>Fungi</taxon>
        <taxon>Fungi incertae sedis</taxon>
        <taxon>Mucoromycota</taxon>
        <taxon>Mucoromycotina</taxon>
        <taxon>Mucoromycetes</taxon>
        <taxon>Mucorales</taxon>
        <taxon>Mucorineae</taxon>
        <taxon>Choanephoraceae</taxon>
        <taxon>Choanephoroideae</taxon>
        <taxon>Choanephora</taxon>
    </lineage>
</organism>
<dbReference type="STRING" id="101091.A0A1C7NH17"/>
<evidence type="ECO:0000313" key="5">
    <source>
        <dbReference type="Proteomes" id="UP000093000"/>
    </source>
</evidence>
<dbReference type="InterPro" id="IPR036181">
    <property type="entry name" value="MIT_dom_sf"/>
</dbReference>
<dbReference type="OrthoDB" id="2245455at2759"/>
<comment type="caution">
    <text evidence="4">The sequence shown here is derived from an EMBL/GenBank/DDBJ whole genome shotgun (WGS) entry which is preliminary data.</text>
</comment>
<dbReference type="AlphaFoldDB" id="A0A1C7NH17"/>
<evidence type="ECO:0000256" key="1">
    <source>
        <dbReference type="SAM" id="Coils"/>
    </source>
</evidence>
<evidence type="ECO:0000313" key="4">
    <source>
        <dbReference type="EMBL" id="OBZ88049.1"/>
    </source>
</evidence>
<dbReference type="Gene3D" id="1.20.58.80">
    <property type="entry name" value="Phosphotransferase system, lactose/cellobiose-type IIA subunit"/>
    <property type="match status" value="1"/>
</dbReference>
<gene>
    <name evidence="4" type="ORF">A0J61_03900</name>
</gene>
<name>A0A1C7NH17_9FUNG</name>
<feature type="coiled-coil region" evidence="1">
    <location>
        <begin position="446"/>
        <end position="473"/>
    </location>
</feature>
<keyword evidence="5" id="KW-1185">Reference proteome</keyword>
<feature type="domain" description="MIT" evidence="3">
    <location>
        <begin position="38"/>
        <end position="101"/>
    </location>
</feature>
<dbReference type="SUPFAM" id="SSF116846">
    <property type="entry name" value="MIT domain"/>
    <property type="match status" value="1"/>
</dbReference>
<feature type="compositionally biased region" description="Polar residues" evidence="2">
    <location>
        <begin position="15"/>
        <end position="27"/>
    </location>
</feature>
<sequence>MSLDTSVKPAMLRESTYSTHPQPSSSSEDQKQMSKLILKTALQKANVAVQCDSKNDIIGAIDAYQEAIDLLEQVLVTVDKPNDRLRLQEIYDSYSERVQLLTSITQKITAINHTDYEEPDSPIITNSNNLWQDNNQLSSAITRTRLVSEKELTNIPVSLPNTPQSQTFGKYVNGQTTPVSSNFHDASTKLRSCSISSADSEFSDENSTCEQPSMALPSLRKKEDKTSKSKPTCRARTTSLPKHSLGMQRSSSISTVESAGSYASPSIDYSIEEEEEEYKMTIDKQSAEQGSKHPISINTSQPAIASRPFVVDLGSLRRRATNRVSADTSVERSNSIKTVDSPASASTFSFFMKDSYHQGDEISSYHSNQRGSVDSCEPDGDYLSLLLILEKSMIEGAHMTHRLYIPKNLWLQPSIKLPSMDIKVSACETISNEITRLEKWSHLDDLKSSIKILEQLENSVDQLQITLAKKLKSESLNSEVPSSPLYSGSSAASSQASVYSLQSQSSTTTVNRTESTKKGQSFMSWGNKLTKSVERMNAFSLTKPEYQFKHYTEALQKLFTKIHVLERWLMHYTLEKRKSRQPQHDILISKLIRICTNTNNLVGGFVVRDITILLEKWLKRGGSWVSE</sequence>
<dbReference type="Proteomes" id="UP000093000">
    <property type="component" value="Unassembled WGS sequence"/>
</dbReference>
<dbReference type="InterPro" id="IPR007330">
    <property type="entry name" value="MIT_dom"/>
</dbReference>
<dbReference type="PANTHER" id="PTHR37327:SF1">
    <property type="entry name" value="MICROTUBULE INTERACTING AND TRANSPORT DOMAIN-CONTAINING PROTEIN"/>
    <property type="match status" value="1"/>
</dbReference>